<dbReference type="GO" id="GO:0032259">
    <property type="term" value="P:methylation"/>
    <property type="evidence" value="ECO:0007669"/>
    <property type="project" value="UniProtKB-KW"/>
</dbReference>
<dbReference type="RefSeq" id="WP_311352307.1">
    <property type="nucleotide sequence ID" value="NZ_JAVRHR010000003.1"/>
</dbReference>
<evidence type="ECO:0000259" key="1">
    <source>
        <dbReference type="Pfam" id="PF13649"/>
    </source>
</evidence>
<accession>A0ABU3AFV3</accession>
<proteinExistence type="predicted"/>
<dbReference type="Proteomes" id="UP001255246">
    <property type="component" value="Unassembled WGS sequence"/>
</dbReference>
<dbReference type="InterPro" id="IPR041698">
    <property type="entry name" value="Methyltransf_25"/>
</dbReference>
<keyword evidence="2" id="KW-0489">Methyltransferase</keyword>
<reference evidence="2 3" key="1">
    <citation type="submission" date="2023-09" db="EMBL/GenBank/DDBJ databases">
        <authorList>
            <person name="Rey-Velasco X."/>
        </authorList>
    </citation>
    <scope>NUCLEOTIDE SEQUENCE [LARGE SCALE GENOMIC DNA]</scope>
    <source>
        <strain evidence="2 3">F388</strain>
    </source>
</reference>
<dbReference type="InterPro" id="IPR029063">
    <property type="entry name" value="SAM-dependent_MTases_sf"/>
</dbReference>
<dbReference type="Gene3D" id="3.40.50.150">
    <property type="entry name" value="Vaccinia Virus protein VP39"/>
    <property type="match status" value="1"/>
</dbReference>
<name>A0ABU3AFV3_9FLAO</name>
<dbReference type="EMBL" id="JAVRHR010000003">
    <property type="protein sequence ID" value="MDT0607993.1"/>
    <property type="molecule type" value="Genomic_DNA"/>
</dbReference>
<sequence>MSDIIGKALLDFQNGNYSEDIITYSSLGEEDMITVPYLFRAYNDMPKIEQRALGLCYGKILDVGCGAGSHSVYLQEKGFDVTALDSSKGAIRVCELRALQNTICTNIQDFYGTKFDTLLLLMNGIGIVGNLNRLGNFLNHFKSLLRPRGQILLDSSNIIYMFEQDDDGGYWIPDTIDYYGEVEFQMSYKGLKGKPFHWLYIDFENLKKYAQNHRFACELVSEGKHYDYLAKLTLRP</sequence>
<organism evidence="2 3">
    <name type="scientific">Croceitalea rosinachiae</name>
    <dbReference type="NCBI Taxonomy" id="3075596"/>
    <lineage>
        <taxon>Bacteria</taxon>
        <taxon>Pseudomonadati</taxon>
        <taxon>Bacteroidota</taxon>
        <taxon>Flavobacteriia</taxon>
        <taxon>Flavobacteriales</taxon>
        <taxon>Flavobacteriaceae</taxon>
        <taxon>Croceitalea</taxon>
    </lineage>
</organism>
<evidence type="ECO:0000313" key="3">
    <source>
        <dbReference type="Proteomes" id="UP001255246"/>
    </source>
</evidence>
<keyword evidence="2" id="KW-0808">Transferase</keyword>
<dbReference type="CDD" id="cd02440">
    <property type="entry name" value="AdoMet_MTases"/>
    <property type="match status" value="1"/>
</dbReference>
<evidence type="ECO:0000313" key="2">
    <source>
        <dbReference type="EMBL" id="MDT0607993.1"/>
    </source>
</evidence>
<dbReference type="GO" id="GO:0008168">
    <property type="term" value="F:methyltransferase activity"/>
    <property type="evidence" value="ECO:0007669"/>
    <property type="project" value="UniProtKB-KW"/>
</dbReference>
<feature type="domain" description="Methyltransferase" evidence="1">
    <location>
        <begin position="60"/>
        <end position="149"/>
    </location>
</feature>
<gene>
    <name evidence="2" type="ORF">RM706_13175</name>
</gene>
<protein>
    <submittedName>
        <fullName evidence="2">Class I SAM-dependent methyltransferase</fullName>
        <ecNumber evidence="2">2.1.1.-</ecNumber>
    </submittedName>
</protein>
<dbReference type="EC" id="2.1.1.-" evidence="2"/>
<dbReference type="SUPFAM" id="SSF53335">
    <property type="entry name" value="S-adenosyl-L-methionine-dependent methyltransferases"/>
    <property type="match status" value="1"/>
</dbReference>
<comment type="caution">
    <text evidence="2">The sequence shown here is derived from an EMBL/GenBank/DDBJ whole genome shotgun (WGS) entry which is preliminary data.</text>
</comment>
<keyword evidence="3" id="KW-1185">Reference proteome</keyword>
<dbReference type="Pfam" id="PF13649">
    <property type="entry name" value="Methyltransf_25"/>
    <property type="match status" value="1"/>
</dbReference>